<reference evidence="1 2" key="1">
    <citation type="submission" date="2015-07" db="EMBL/GenBank/DDBJ databases">
        <authorList>
            <person name="Ju K.-S."/>
            <person name="Doroghazi J.R."/>
            <person name="Metcalf W.W."/>
        </authorList>
    </citation>
    <scope>NUCLEOTIDE SEQUENCE [LARGE SCALE GENOMIC DNA]</scope>
    <source>
        <strain evidence="1 2">NRRL B-3589</strain>
    </source>
</reference>
<organism evidence="1 2">
    <name type="scientific">Streptomyces varsoviensis</name>
    <dbReference type="NCBI Taxonomy" id="67373"/>
    <lineage>
        <taxon>Bacteria</taxon>
        <taxon>Bacillati</taxon>
        <taxon>Actinomycetota</taxon>
        <taxon>Actinomycetes</taxon>
        <taxon>Kitasatosporales</taxon>
        <taxon>Streptomycetaceae</taxon>
        <taxon>Streptomyces</taxon>
    </lineage>
</organism>
<evidence type="ECO:0000313" key="1">
    <source>
        <dbReference type="EMBL" id="KOG86788.1"/>
    </source>
</evidence>
<feature type="non-terminal residue" evidence="1">
    <location>
        <position position="62"/>
    </location>
</feature>
<gene>
    <name evidence="1" type="ORF">ADK38_29115</name>
</gene>
<dbReference type="Proteomes" id="UP000037020">
    <property type="component" value="Unassembled WGS sequence"/>
</dbReference>
<keyword evidence="2" id="KW-1185">Reference proteome</keyword>
<dbReference type="EMBL" id="LGUT01002623">
    <property type="protein sequence ID" value="KOG86788.1"/>
    <property type="molecule type" value="Genomic_DNA"/>
</dbReference>
<accession>A0ABR5J074</accession>
<proteinExistence type="predicted"/>
<comment type="caution">
    <text evidence="1">The sequence shown here is derived from an EMBL/GenBank/DDBJ whole genome shotgun (WGS) entry which is preliminary data.</text>
</comment>
<protein>
    <submittedName>
        <fullName evidence="1">Uncharacterized protein</fullName>
    </submittedName>
</protein>
<name>A0ABR5J074_9ACTN</name>
<sequence>MHQERSQNWAAYGRYAVVTLLTLGAVQNGASTADGQYLTLRTAAAGVCGALLLLRPGHWLVA</sequence>
<evidence type="ECO:0000313" key="2">
    <source>
        <dbReference type="Proteomes" id="UP000037020"/>
    </source>
</evidence>